<feature type="domain" description="TRF2/HOY1 PH-like" evidence="2">
    <location>
        <begin position="122"/>
        <end position="239"/>
    </location>
</feature>
<dbReference type="AlphaFoldDB" id="W9RHN1"/>
<feature type="region of interest" description="Disordered" evidence="1">
    <location>
        <begin position="447"/>
        <end position="472"/>
    </location>
</feature>
<dbReference type="EMBL" id="KE344222">
    <property type="protein sequence ID" value="EXB55162.1"/>
    <property type="molecule type" value="Genomic_DNA"/>
</dbReference>
<organism evidence="3 4">
    <name type="scientific">Morus notabilis</name>
    <dbReference type="NCBI Taxonomy" id="981085"/>
    <lineage>
        <taxon>Eukaryota</taxon>
        <taxon>Viridiplantae</taxon>
        <taxon>Streptophyta</taxon>
        <taxon>Embryophyta</taxon>
        <taxon>Tracheophyta</taxon>
        <taxon>Spermatophyta</taxon>
        <taxon>Magnoliopsida</taxon>
        <taxon>eudicotyledons</taxon>
        <taxon>Gunneridae</taxon>
        <taxon>Pentapetalae</taxon>
        <taxon>rosids</taxon>
        <taxon>fabids</taxon>
        <taxon>Rosales</taxon>
        <taxon>Moraceae</taxon>
        <taxon>Moreae</taxon>
        <taxon>Morus</taxon>
    </lineage>
</organism>
<dbReference type="PANTHER" id="PTHR33494">
    <property type="entry name" value="OS02G0793800 PROTEIN"/>
    <property type="match status" value="1"/>
</dbReference>
<dbReference type="PANTHER" id="PTHR33494:SF1">
    <property type="entry name" value="C2H2-TYPE DOMAIN-CONTAINING PROTEIN-RELATED"/>
    <property type="match status" value="1"/>
</dbReference>
<dbReference type="Pfam" id="PF24818">
    <property type="entry name" value="PH_TRF2_HOY1"/>
    <property type="match status" value="1"/>
</dbReference>
<evidence type="ECO:0000256" key="1">
    <source>
        <dbReference type="SAM" id="MobiDB-lite"/>
    </source>
</evidence>
<feature type="region of interest" description="Disordered" evidence="1">
    <location>
        <begin position="301"/>
        <end position="331"/>
    </location>
</feature>
<feature type="region of interest" description="Disordered" evidence="1">
    <location>
        <begin position="12"/>
        <end position="49"/>
    </location>
</feature>
<evidence type="ECO:0000313" key="4">
    <source>
        <dbReference type="Proteomes" id="UP000030645"/>
    </source>
</evidence>
<feature type="compositionally biased region" description="Polar residues" evidence="1">
    <location>
        <begin position="301"/>
        <end position="310"/>
    </location>
</feature>
<keyword evidence="4" id="KW-1185">Reference proteome</keyword>
<dbReference type="Proteomes" id="UP000030645">
    <property type="component" value="Unassembled WGS sequence"/>
</dbReference>
<gene>
    <name evidence="3" type="ORF">L484_018088</name>
</gene>
<protein>
    <recommendedName>
        <fullName evidence="2">TRF2/HOY1 PH-like domain-containing protein</fullName>
    </recommendedName>
</protein>
<dbReference type="eggNOG" id="ENOG502QQND">
    <property type="taxonomic scope" value="Eukaryota"/>
</dbReference>
<proteinExistence type="predicted"/>
<evidence type="ECO:0000313" key="3">
    <source>
        <dbReference type="EMBL" id="EXB55162.1"/>
    </source>
</evidence>
<accession>W9RHN1</accession>
<evidence type="ECO:0000259" key="2">
    <source>
        <dbReference type="Pfam" id="PF24818"/>
    </source>
</evidence>
<dbReference type="OrthoDB" id="1516808at2759"/>
<dbReference type="STRING" id="981085.W9RHN1"/>
<sequence length="518" mass="57312">MVHFISSELAETMKAKGSKKAPVKPEIDDSSEPLEPLHKRTKLDSSPQNTGIETFAIPSSIYNPLDEPSPLGLRLRKSPSLLDLIQMKLSQDSAAAKLANLSKKNHKGNAVSGAPDKLKASNFPASVLNIGTWQYKSRYEGDLVAKCYFAKHKLVWEVLDGSLKNKIEIQWSDIVALKANYPDDGPGTLDVVLARPPLFFRETNPQPRKHTLWQTTSDFTGGQASMHRQHFLQCPPGLLGKHFEKLIQCDPRLNFLSQKPEIVLESAYFEPRVMTTQDPNEFNREFDVKTEGPVFFGLQDTTSTSGAESSSKTEQDFAHRASTEISSPSSEFKGLGAENSNFLSNLDQIKFPGLHPSMSMSDLVSHIGHCLSEKITSSNLVFPGKQQNERGVLEDITQYLFSDSQHSWPSDEQSLVSRVNSLCCLLQRDPSSSQLCKLNPEEKIGDINSISGSGNEGKGLQGIPESKRMNSNDVSDCKQAQVMSRKDSFGDLLLSLPRIASLPQFLFNLSQDSANQAR</sequence>
<reference evidence="4" key="1">
    <citation type="submission" date="2013-01" db="EMBL/GenBank/DDBJ databases">
        <title>Draft Genome Sequence of a Mulberry Tree, Morus notabilis C.K. Schneid.</title>
        <authorList>
            <person name="He N."/>
            <person name="Zhao S."/>
        </authorList>
    </citation>
    <scope>NUCLEOTIDE SEQUENCE</scope>
</reference>
<dbReference type="KEGG" id="mnt:21401067"/>
<dbReference type="InterPro" id="IPR057939">
    <property type="entry name" value="TRF2_HOY1_PH"/>
</dbReference>
<feature type="compositionally biased region" description="Basic and acidic residues" evidence="1">
    <location>
        <begin position="311"/>
        <end position="322"/>
    </location>
</feature>
<name>W9RHN1_9ROSA</name>